<name>A0AAX4PMH5_9CHLO</name>
<feature type="transmembrane region" description="Helical" evidence="7">
    <location>
        <begin position="39"/>
        <end position="59"/>
    </location>
</feature>
<dbReference type="SUPFAM" id="SSF103481">
    <property type="entry name" value="Multidrug resistance efflux transporter EmrE"/>
    <property type="match status" value="1"/>
</dbReference>
<gene>
    <name evidence="8" type="ORF">HKI87_16g83850</name>
</gene>
<evidence type="ECO:0000313" key="8">
    <source>
        <dbReference type="EMBL" id="WZN66814.1"/>
    </source>
</evidence>
<organism evidence="8 9">
    <name type="scientific">Chloropicon roscoffensis</name>
    <dbReference type="NCBI Taxonomy" id="1461544"/>
    <lineage>
        <taxon>Eukaryota</taxon>
        <taxon>Viridiplantae</taxon>
        <taxon>Chlorophyta</taxon>
        <taxon>Chloropicophyceae</taxon>
        <taxon>Chloropicales</taxon>
        <taxon>Chloropicaceae</taxon>
        <taxon>Chloropicon</taxon>
    </lineage>
</organism>
<dbReference type="Pfam" id="PF07857">
    <property type="entry name" value="TMEM144"/>
    <property type="match status" value="1"/>
</dbReference>
<dbReference type="InterPro" id="IPR010651">
    <property type="entry name" value="Sugar_transport"/>
</dbReference>
<dbReference type="AlphaFoldDB" id="A0AAX4PMH5"/>
<feature type="transmembrane region" description="Helical" evidence="7">
    <location>
        <begin position="277"/>
        <end position="295"/>
    </location>
</feature>
<evidence type="ECO:0000256" key="4">
    <source>
        <dbReference type="ARBA" id="ARBA00022989"/>
    </source>
</evidence>
<feature type="transmembrane region" description="Helical" evidence="7">
    <location>
        <begin position="301"/>
        <end position="321"/>
    </location>
</feature>
<dbReference type="PANTHER" id="PTHR16119">
    <property type="entry name" value="TRANSMEMBRANE PROTEIN 144"/>
    <property type="match status" value="1"/>
</dbReference>
<dbReference type="PANTHER" id="PTHR16119:SF17">
    <property type="entry name" value="TRANSMEMBRANE PROTEIN 144"/>
    <property type="match status" value="1"/>
</dbReference>
<feature type="transmembrane region" description="Helical" evidence="7">
    <location>
        <begin position="66"/>
        <end position="84"/>
    </location>
</feature>
<dbReference type="InterPro" id="IPR012435">
    <property type="entry name" value="TMEM144"/>
</dbReference>
<dbReference type="InterPro" id="IPR037185">
    <property type="entry name" value="EmrE-like"/>
</dbReference>
<evidence type="ECO:0000256" key="7">
    <source>
        <dbReference type="SAM" id="Phobius"/>
    </source>
</evidence>
<dbReference type="Proteomes" id="UP001472866">
    <property type="component" value="Chromosome 16"/>
</dbReference>
<evidence type="ECO:0000256" key="5">
    <source>
        <dbReference type="ARBA" id="ARBA00023136"/>
    </source>
</evidence>
<feature type="region of interest" description="Disordered" evidence="6">
    <location>
        <begin position="172"/>
        <end position="193"/>
    </location>
</feature>
<dbReference type="GO" id="GO:0016020">
    <property type="term" value="C:membrane"/>
    <property type="evidence" value="ECO:0007669"/>
    <property type="project" value="UniProtKB-SubCell"/>
</dbReference>
<evidence type="ECO:0000256" key="2">
    <source>
        <dbReference type="ARBA" id="ARBA00005731"/>
    </source>
</evidence>
<dbReference type="EMBL" id="CP151516">
    <property type="protein sequence ID" value="WZN66814.1"/>
    <property type="molecule type" value="Genomic_DNA"/>
</dbReference>
<evidence type="ECO:0000256" key="1">
    <source>
        <dbReference type="ARBA" id="ARBA00004141"/>
    </source>
</evidence>
<protein>
    <submittedName>
        <fullName evidence="8">Transmembrane protein TMEM144</fullName>
    </submittedName>
</protein>
<evidence type="ECO:0000256" key="3">
    <source>
        <dbReference type="ARBA" id="ARBA00022692"/>
    </source>
</evidence>
<keyword evidence="3 7" id="KW-0812">Transmembrane</keyword>
<keyword evidence="4 7" id="KW-1133">Transmembrane helix</keyword>
<comment type="subcellular location">
    <subcellularLocation>
        <location evidence="1">Membrane</location>
        <topology evidence="1">Multi-pass membrane protein</topology>
    </subcellularLocation>
</comment>
<reference evidence="8 9" key="1">
    <citation type="submission" date="2024-03" db="EMBL/GenBank/DDBJ databases">
        <title>Complete genome sequence of the green alga Chloropicon roscoffensis RCC1871.</title>
        <authorList>
            <person name="Lemieux C."/>
            <person name="Pombert J.-F."/>
            <person name="Otis C."/>
            <person name="Turmel M."/>
        </authorList>
    </citation>
    <scope>NUCLEOTIDE SEQUENCE [LARGE SCALE GENOMIC DNA]</scope>
    <source>
        <strain evidence="8 9">RCC1871</strain>
    </source>
</reference>
<proteinExistence type="inferred from homology"/>
<feature type="transmembrane region" description="Helical" evidence="7">
    <location>
        <begin position="330"/>
        <end position="349"/>
    </location>
</feature>
<feature type="transmembrane region" description="Helical" evidence="7">
    <location>
        <begin position="236"/>
        <end position="257"/>
    </location>
</feature>
<evidence type="ECO:0000313" key="9">
    <source>
        <dbReference type="Proteomes" id="UP001472866"/>
    </source>
</evidence>
<sequence>MVSTEATGLAWALASVFLFGSFAVPIKTPAMQQARVHPIVIQCYKSTACFVTSFLVLLLRDFKFSYWGVLGAGIWVLNGIAAIAAVQCAGIGVSQAIWSAVTIVVSFVWGTCYYRENIPRLNLAILGVVLMTGGVSSVGVVSSGQTLRSLLKPQDGADRRDRGLVSYTKLEEGKGSDVEEDEAGRGKGSGAGGALGAMSPRARGVLLAIYVGVANGSFMVPFKSAIQSSGLDAVEYVLSFGIGSAGITALVLALWLLLGEHRKPLGPSWRIALKPSLLTGLLWSGGNFCSIYATQLLDLTVAWPLVQCQLLVSTAWGIFYYHEVQGRQRIAMVVGSSLVVVVGVLFLSLSKAS</sequence>
<evidence type="ECO:0000256" key="6">
    <source>
        <dbReference type="SAM" id="MobiDB-lite"/>
    </source>
</evidence>
<feature type="transmembrane region" description="Helical" evidence="7">
    <location>
        <begin position="96"/>
        <end position="114"/>
    </location>
</feature>
<keyword evidence="5 7" id="KW-0472">Membrane</keyword>
<accession>A0AAX4PMH5</accession>
<keyword evidence="9" id="KW-1185">Reference proteome</keyword>
<comment type="similarity">
    <text evidence="2">Belongs to the TMEM144 family.</text>
</comment>
<dbReference type="GO" id="GO:0015144">
    <property type="term" value="F:carbohydrate transmembrane transporter activity"/>
    <property type="evidence" value="ECO:0007669"/>
    <property type="project" value="InterPro"/>
</dbReference>